<protein>
    <submittedName>
        <fullName evidence="1">Uncharacterized protein</fullName>
    </submittedName>
</protein>
<evidence type="ECO:0000313" key="2">
    <source>
        <dbReference type="Proteomes" id="UP000594800"/>
    </source>
</evidence>
<proteinExistence type="predicted"/>
<keyword evidence="2" id="KW-1185">Reference proteome</keyword>
<sequence>MHYVEKGGFLVVMGETRPDLFLDDVGFRTIATNYWWWLEPDADLGVRISAPDHPLFDRLSEADLAWHVHGTLALGSMWVTETLARYDGEDGGPIVVDARLGSGRALLTTLDPIYHHGSGFMPATTRFLEGFLPWLAQTVDDRLSGCINLDNGQATPKSRPKGN</sequence>
<name>A0A7S9QDT0_9RHOB</name>
<dbReference type="SUPFAM" id="SSF52317">
    <property type="entry name" value="Class I glutamine amidotransferase-like"/>
    <property type="match status" value="1"/>
</dbReference>
<dbReference type="KEGG" id="poz:I0K15_07710"/>
<dbReference type="EMBL" id="CP064942">
    <property type="protein sequence ID" value="QPH55608.1"/>
    <property type="molecule type" value="Genomic_DNA"/>
</dbReference>
<organism evidence="1 2">
    <name type="scientific">Pontivivens ytuae</name>
    <dbReference type="NCBI Taxonomy" id="2789856"/>
    <lineage>
        <taxon>Bacteria</taxon>
        <taxon>Pseudomonadati</taxon>
        <taxon>Pseudomonadota</taxon>
        <taxon>Alphaproteobacteria</taxon>
        <taxon>Rhodobacterales</taxon>
        <taxon>Paracoccaceae</taxon>
        <taxon>Pontivivens</taxon>
    </lineage>
</organism>
<dbReference type="Gene3D" id="3.40.50.880">
    <property type="match status" value="1"/>
</dbReference>
<accession>A0A7S9QDT0</accession>
<reference evidence="1 2" key="1">
    <citation type="submission" date="2020-11" db="EMBL/GenBank/DDBJ databases">
        <title>Description of Pontivivens ytuae sp. nov. isolated from deep sea sediment of Mariana Trench.</title>
        <authorList>
            <person name="Wang Z."/>
            <person name="Sun Q.-L."/>
            <person name="Xu X.-D."/>
            <person name="Tang Y.-Z."/>
            <person name="Zhang J."/>
        </authorList>
    </citation>
    <scope>NUCLEOTIDE SEQUENCE [LARGE SCALE GENOMIC DNA]</scope>
    <source>
        <strain evidence="1 2">MT2928</strain>
    </source>
</reference>
<dbReference type="InterPro" id="IPR029062">
    <property type="entry name" value="Class_I_gatase-like"/>
</dbReference>
<dbReference type="Proteomes" id="UP000594800">
    <property type="component" value="Chromosome"/>
</dbReference>
<dbReference type="AlphaFoldDB" id="A0A7S9QDT0"/>
<gene>
    <name evidence="1" type="ORF">I0K15_07710</name>
</gene>
<evidence type="ECO:0000313" key="1">
    <source>
        <dbReference type="EMBL" id="QPH55608.1"/>
    </source>
</evidence>